<dbReference type="InterPro" id="IPR050879">
    <property type="entry name" value="Acyltransferase_3"/>
</dbReference>
<feature type="transmembrane region" description="Helical" evidence="1">
    <location>
        <begin position="85"/>
        <end position="103"/>
    </location>
</feature>
<sequence length="366" mass="40293">MPREAFITPEMSILLDAVRALAALLVLGGHIVQVGLYTGPYPFSQTMQHNAVIVFFVLSGIVIAHSVDRRHASFRDYAIARAARILPVSLFAIVFGTAAYLVAGELIAPSAGDCWYGELSPAAVILPAFFLSESWNGVGPVWNPPYWSLVYEVWFYAIFAAFVFAPRGWRWPLMGLLTAIAGWRIVLMLPIWAFGAWLSRHASRRVEAVRGVQLIAMGAILVALSNGWGASVSERTAEWHSAIGYDLKLSRYFLTDWLFGIGIALAFIGVRPLARRYRAGLDAIRRPIVALAGISFTLYLLHWPILLLLVAGGWQVGRSPAGFAALVVAIVLACTAIASVTEHRNRNIRAWLHRHLQRRSPALAAE</sequence>
<dbReference type="GO" id="GO:0016747">
    <property type="term" value="F:acyltransferase activity, transferring groups other than amino-acyl groups"/>
    <property type="evidence" value="ECO:0007669"/>
    <property type="project" value="InterPro"/>
</dbReference>
<keyword evidence="1" id="KW-1133">Transmembrane helix</keyword>
<dbReference type="GO" id="GO:0016020">
    <property type="term" value="C:membrane"/>
    <property type="evidence" value="ECO:0007669"/>
    <property type="project" value="TreeGrafter"/>
</dbReference>
<feature type="transmembrane region" description="Helical" evidence="1">
    <location>
        <begin position="288"/>
        <end position="314"/>
    </location>
</feature>
<feature type="transmembrane region" description="Helical" evidence="1">
    <location>
        <begin position="211"/>
        <end position="229"/>
    </location>
</feature>
<dbReference type="AlphaFoldDB" id="A0A0G9N113"/>
<evidence type="ECO:0000259" key="2">
    <source>
        <dbReference type="Pfam" id="PF01757"/>
    </source>
</evidence>
<feature type="transmembrane region" description="Helical" evidence="1">
    <location>
        <begin position="249"/>
        <end position="268"/>
    </location>
</feature>
<dbReference type="RefSeq" id="WP_047002625.1">
    <property type="nucleotide sequence ID" value="NZ_LBHB01000001.1"/>
</dbReference>
<comment type="caution">
    <text evidence="3">The sequence shown here is derived from an EMBL/GenBank/DDBJ whole genome shotgun (WGS) entry which is preliminary data.</text>
</comment>
<proteinExistence type="predicted"/>
<dbReference type="Proteomes" id="UP000053464">
    <property type="component" value="Unassembled WGS sequence"/>
</dbReference>
<protein>
    <recommendedName>
        <fullName evidence="2">Acyltransferase 3 domain-containing protein</fullName>
    </recommendedName>
</protein>
<dbReference type="InterPro" id="IPR002656">
    <property type="entry name" value="Acyl_transf_3_dom"/>
</dbReference>
<dbReference type="STRING" id="1581420.AAW00_01720"/>
<feature type="transmembrane region" description="Helical" evidence="1">
    <location>
        <begin position="171"/>
        <end position="199"/>
    </location>
</feature>
<dbReference type="PANTHER" id="PTHR23028">
    <property type="entry name" value="ACETYLTRANSFERASE"/>
    <property type="match status" value="1"/>
</dbReference>
<keyword evidence="1" id="KW-0472">Membrane</keyword>
<dbReference type="PATRIC" id="fig|1581420.6.peg.345"/>
<keyword evidence="1" id="KW-0812">Transmembrane</keyword>
<feature type="transmembrane region" description="Helical" evidence="1">
    <location>
        <begin position="12"/>
        <end position="35"/>
    </location>
</feature>
<feature type="transmembrane region" description="Helical" evidence="1">
    <location>
        <begin position="47"/>
        <end position="64"/>
    </location>
</feature>
<accession>A0A0G9N113</accession>
<dbReference type="PANTHER" id="PTHR23028:SF131">
    <property type="entry name" value="BLR2367 PROTEIN"/>
    <property type="match status" value="1"/>
</dbReference>
<dbReference type="Pfam" id="PF01757">
    <property type="entry name" value="Acyl_transf_3"/>
    <property type="match status" value="1"/>
</dbReference>
<name>A0A0G9N113_9SPHN</name>
<dbReference type="OrthoDB" id="9796461at2"/>
<organism evidence="3 4">
    <name type="scientific">Aurantiacibacter luteus</name>
    <dbReference type="NCBI Taxonomy" id="1581420"/>
    <lineage>
        <taxon>Bacteria</taxon>
        <taxon>Pseudomonadati</taxon>
        <taxon>Pseudomonadota</taxon>
        <taxon>Alphaproteobacteria</taxon>
        <taxon>Sphingomonadales</taxon>
        <taxon>Erythrobacteraceae</taxon>
        <taxon>Aurantiacibacter</taxon>
    </lineage>
</organism>
<keyword evidence="4" id="KW-1185">Reference proteome</keyword>
<dbReference type="EMBL" id="LBHB01000001">
    <property type="protein sequence ID" value="KLE35223.1"/>
    <property type="molecule type" value="Genomic_DNA"/>
</dbReference>
<evidence type="ECO:0000256" key="1">
    <source>
        <dbReference type="SAM" id="Phobius"/>
    </source>
</evidence>
<feature type="transmembrane region" description="Helical" evidence="1">
    <location>
        <begin position="320"/>
        <end position="340"/>
    </location>
</feature>
<dbReference type="GO" id="GO:0000271">
    <property type="term" value="P:polysaccharide biosynthetic process"/>
    <property type="evidence" value="ECO:0007669"/>
    <property type="project" value="TreeGrafter"/>
</dbReference>
<reference evidence="3 4" key="1">
    <citation type="submission" date="2015-04" db="EMBL/GenBank/DDBJ databases">
        <title>The draft genome sequence of Erythrobacter luteus KA37.</title>
        <authorList>
            <person name="Zhuang L."/>
            <person name="Liu Y."/>
            <person name="Shao Z."/>
        </authorList>
    </citation>
    <scope>NUCLEOTIDE SEQUENCE [LARGE SCALE GENOMIC DNA]</scope>
    <source>
        <strain evidence="3 4">KA37</strain>
    </source>
</reference>
<evidence type="ECO:0000313" key="4">
    <source>
        <dbReference type="Proteomes" id="UP000053464"/>
    </source>
</evidence>
<gene>
    <name evidence="3" type="ORF">AAW00_01720</name>
</gene>
<feature type="transmembrane region" description="Helical" evidence="1">
    <location>
        <begin position="144"/>
        <end position="165"/>
    </location>
</feature>
<feature type="domain" description="Acyltransferase 3" evidence="2">
    <location>
        <begin position="15"/>
        <end position="337"/>
    </location>
</feature>
<evidence type="ECO:0000313" key="3">
    <source>
        <dbReference type="EMBL" id="KLE35223.1"/>
    </source>
</evidence>